<dbReference type="EMBL" id="CM037625">
    <property type="protein sequence ID" value="KAH7998692.1"/>
    <property type="molecule type" value="Genomic_DNA"/>
</dbReference>
<evidence type="ECO:0000313" key="2">
    <source>
        <dbReference type="Proteomes" id="UP000827872"/>
    </source>
</evidence>
<organism evidence="1 2">
    <name type="scientific">Sphaerodactylus townsendi</name>
    <dbReference type="NCBI Taxonomy" id="933632"/>
    <lineage>
        <taxon>Eukaryota</taxon>
        <taxon>Metazoa</taxon>
        <taxon>Chordata</taxon>
        <taxon>Craniata</taxon>
        <taxon>Vertebrata</taxon>
        <taxon>Euteleostomi</taxon>
        <taxon>Lepidosauria</taxon>
        <taxon>Squamata</taxon>
        <taxon>Bifurcata</taxon>
        <taxon>Gekkota</taxon>
        <taxon>Sphaerodactylidae</taxon>
        <taxon>Sphaerodactylus</taxon>
    </lineage>
</organism>
<reference evidence="1" key="1">
    <citation type="submission" date="2021-08" db="EMBL/GenBank/DDBJ databases">
        <title>The first chromosome-level gecko genome reveals the dynamic sex chromosomes of Neotropical dwarf geckos (Sphaerodactylidae: Sphaerodactylus).</title>
        <authorList>
            <person name="Pinto B.J."/>
            <person name="Keating S.E."/>
            <person name="Gamble T."/>
        </authorList>
    </citation>
    <scope>NUCLEOTIDE SEQUENCE</scope>
    <source>
        <strain evidence="1">TG3544</strain>
    </source>
</reference>
<gene>
    <name evidence="1" type="ORF">K3G42_019015</name>
</gene>
<name>A0ACB8F143_9SAUR</name>
<comment type="caution">
    <text evidence="1">The sequence shown here is derived from an EMBL/GenBank/DDBJ whole genome shotgun (WGS) entry which is preliminary data.</text>
</comment>
<protein>
    <submittedName>
        <fullName evidence="1">Uncharacterized protein</fullName>
    </submittedName>
</protein>
<accession>A0ACB8F143</accession>
<keyword evidence="2" id="KW-1185">Reference proteome</keyword>
<evidence type="ECO:0000313" key="1">
    <source>
        <dbReference type="EMBL" id="KAH7998692.1"/>
    </source>
</evidence>
<sequence length="175" mass="19405">MVSLHHRFEDSFLEEKVRDLLQCLCQGFRSVADYGAEFHQLASCLRNWPECIFIHMFKDGMNPEILQWALMSGDPESLIGWTCLSGDAEAHLTEVQEVGHLIANSVEKQRIQAPAKAPEVPPPKQKCAKKVTKCQPSLKVTLALEEAPLTDEESALETLDTGESSEPSGNDDNLA</sequence>
<proteinExistence type="predicted"/>
<dbReference type="Proteomes" id="UP000827872">
    <property type="component" value="Linkage Group LG12"/>
</dbReference>